<feature type="compositionally biased region" description="Polar residues" evidence="1">
    <location>
        <begin position="151"/>
        <end position="162"/>
    </location>
</feature>
<evidence type="ECO:0000313" key="3">
    <source>
        <dbReference type="Proteomes" id="UP000765509"/>
    </source>
</evidence>
<feature type="region of interest" description="Disordered" evidence="1">
    <location>
        <begin position="63"/>
        <end position="162"/>
    </location>
</feature>
<dbReference type="EMBL" id="AVOT02059498">
    <property type="protein sequence ID" value="MBW0553162.1"/>
    <property type="molecule type" value="Genomic_DNA"/>
</dbReference>
<organism evidence="2 3">
    <name type="scientific">Austropuccinia psidii MF-1</name>
    <dbReference type="NCBI Taxonomy" id="1389203"/>
    <lineage>
        <taxon>Eukaryota</taxon>
        <taxon>Fungi</taxon>
        <taxon>Dikarya</taxon>
        <taxon>Basidiomycota</taxon>
        <taxon>Pucciniomycotina</taxon>
        <taxon>Pucciniomycetes</taxon>
        <taxon>Pucciniales</taxon>
        <taxon>Sphaerophragmiaceae</taxon>
        <taxon>Austropuccinia</taxon>
    </lineage>
</organism>
<comment type="caution">
    <text evidence="2">The sequence shown here is derived from an EMBL/GenBank/DDBJ whole genome shotgun (WGS) entry which is preliminary data.</text>
</comment>
<dbReference type="Proteomes" id="UP000765509">
    <property type="component" value="Unassembled WGS sequence"/>
</dbReference>
<gene>
    <name evidence="2" type="ORF">O181_092877</name>
</gene>
<reference evidence="2" key="1">
    <citation type="submission" date="2021-03" db="EMBL/GenBank/DDBJ databases">
        <title>Draft genome sequence of rust myrtle Austropuccinia psidii MF-1, a brazilian biotype.</title>
        <authorList>
            <person name="Quecine M.C."/>
            <person name="Pachon D.M.R."/>
            <person name="Bonatelli M.L."/>
            <person name="Correr F.H."/>
            <person name="Franceschini L.M."/>
            <person name="Leite T.F."/>
            <person name="Margarido G.R.A."/>
            <person name="Almeida C.A."/>
            <person name="Ferrarezi J.A."/>
            <person name="Labate C.A."/>
        </authorList>
    </citation>
    <scope>NUCLEOTIDE SEQUENCE</scope>
    <source>
        <strain evidence="2">MF-1</strain>
    </source>
</reference>
<dbReference type="AlphaFoldDB" id="A0A9Q3PA06"/>
<evidence type="ECO:0000256" key="1">
    <source>
        <dbReference type="SAM" id="MobiDB-lite"/>
    </source>
</evidence>
<accession>A0A9Q3PA06</accession>
<keyword evidence="3" id="KW-1185">Reference proteome</keyword>
<protein>
    <submittedName>
        <fullName evidence="2">Uncharacterized protein</fullName>
    </submittedName>
</protein>
<sequence length="162" mass="17534">MEDARTSTSSKRLASTFETLLETPEAEITSIPVVKPEPFPAGNNRDIPISAQELVYGGKAAGVGTSAKSWDRHNELLSSSEEIDGPRKDRRTSAGLDTHFLQRKSPTDKSLAERPEHVVRGPEVEVGPRKRQQPSGSSSSLHKQKSASTSAKQGQANSKEKS</sequence>
<evidence type="ECO:0000313" key="2">
    <source>
        <dbReference type="EMBL" id="MBW0553162.1"/>
    </source>
</evidence>
<feature type="compositionally biased region" description="Low complexity" evidence="1">
    <location>
        <begin position="133"/>
        <end position="150"/>
    </location>
</feature>
<feature type="compositionally biased region" description="Basic and acidic residues" evidence="1">
    <location>
        <begin position="105"/>
        <end position="128"/>
    </location>
</feature>
<proteinExistence type="predicted"/>
<name>A0A9Q3PA06_9BASI</name>